<evidence type="ECO:0000313" key="10">
    <source>
        <dbReference type="EMBL" id="KAI8038237.1"/>
    </source>
</evidence>
<organism evidence="10 11">
    <name type="scientific">Drosophila gunungcola</name>
    <name type="common">fruit fly</name>
    <dbReference type="NCBI Taxonomy" id="103775"/>
    <lineage>
        <taxon>Eukaryota</taxon>
        <taxon>Metazoa</taxon>
        <taxon>Ecdysozoa</taxon>
        <taxon>Arthropoda</taxon>
        <taxon>Hexapoda</taxon>
        <taxon>Insecta</taxon>
        <taxon>Pterygota</taxon>
        <taxon>Neoptera</taxon>
        <taxon>Endopterygota</taxon>
        <taxon>Diptera</taxon>
        <taxon>Brachycera</taxon>
        <taxon>Muscomorpha</taxon>
        <taxon>Ephydroidea</taxon>
        <taxon>Drosophilidae</taxon>
        <taxon>Drosophila</taxon>
        <taxon>Sophophora</taxon>
    </lineage>
</organism>
<evidence type="ECO:0000256" key="6">
    <source>
        <dbReference type="ARBA" id="ARBA00023136"/>
    </source>
</evidence>
<evidence type="ECO:0000256" key="2">
    <source>
        <dbReference type="ARBA" id="ARBA00005748"/>
    </source>
</evidence>
<name>A0A9Q0BMS7_9MUSC</name>
<evidence type="ECO:0000256" key="8">
    <source>
        <dbReference type="SAM" id="MobiDB-lite"/>
    </source>
</evidence>
<dbReference type="Pfam" id="PF10225">
    <property type="entry name" value="NEMP"/>
    <property type="match status" value="1"/>
</dbReference>
<protein>
    <recommendedName>
        <fullName evidence="12">Transmembrane protein</fullName>
    </recommendedName>
</protein>
<feature type="compositionally biased region" description="Polar residues" evidence="8">
    <location>
        <begin position="394"/>
        <end position="404"/>
    </location>
</feature>
<dbReference type="Proteomes" id="UP001059596">
    <property type="component" value="Unassembled WGS sequence"/>
</dbReference>
<dbReference type="AlphaFoldDB" id="A0A9Q0BMS7"/>
<feature type="chain" id="PRO_5040178611" description="Transmembrane protein" evidence="9">
    <location>
        <begin position="22"/>
        <end position="404"/>
    </location>
</feature>
<keyword evidence="6" id="KW-0472">Membrane</keyword>
<keyword evidence="11" id="KW-1185">Reference proteome</keyword>
<evidence type="ECO:0000256" key="7">
    <source>
        <dbReference type="ARBA" id="ARBA00023242"/>
    </source>
</evidence>
<evidence type="ECO:0000256" key="3">
    <source>
        <dbReference type="ARBA" id="ARBA00022692"/>
    </source>
</evidence>
<proteinExistence type="inferred from homology"/>
<evidence type="ECO:0000256" key="1">
    <source>
        <dbReference type="ARBA" id="ARBA00004575"/>
    </source>
</evidence>
<dbReference type="InterPro" id="IPR019358">
    <property type="entry name" value="NEMP_fam"/>
</dbReference>
<gene>
    <name evidence="10" type="ORF">M5D96_008926</name>
</gene>
<evidence type="ECO:0000313" key="11">
    <source>
        <dbReference type="Proteomes" id="UP001059596"/>
    </source>
</evidence>
<evidence type="ECO:0000256" key="4">
    <source>
        <dbReference type="ARBA" id="ARBA00022729"/>
    </source>
</evidence>
<sequence length="404" mass="46185">MWVPLLAFVLIVLHQVPSIASLFDAFQDQLVTYLRPDEPHIQDGQTLLKMLYVQNRVHVYCQRPAAPTVWNVFRSSRLHLQIAAGGEYSQYKGATVQEVYQAHRERTECYEGKPLGLSAQEHRIVSLAAHSHACYGIYTDHPFVLTLVVVSCDLERVAQFSFGFVLWLSSPHLADSLLCLYCSAAALGAHLAGVVVVGIALLASGDGRPLRLRPLKGNFKQVLEEKPTVMALALVGGAWALQSTCQRFSSLWRRPLLRCLHRRLLRITAYWLILTASDHRGFGWVCLSVLLPWPELWWLLRWLRTQYVRHQRRLVPPKARPLLSEEEFQARSRLETLRAVRDLRDTLRQNPPSWQLVSQLQQPQHFARFLSGNSSISSSKIRRRHEKRERQGEENSSASNYAFG</sequence>
<keyword evidence="3" id="KW-0812">Transmembrane</keyword>
<keyword evidence="4 9" id="KW-0732">Signal</keyword>
<dbReference type="EMBL" id="JAMKOV010000008">
    <property type="protein sequence ID" value="KAI8038237.1"/>
    <property type="molecule type" value="Genomic_DNA"/>
</dbReference>
<keyword evidence="7" id="KW-0539">Nucleus</keyword>
<keyword evidence="5" id="KW-1133">Transmembrane helix</keyword>
<feature type="region of interest" description="Disordered" evidence="8">
    <location>
        <begin position="377"/>
        <end position="404"/>
    </location>
</feature>
<dbReference type="GO" id="GO:0005637">
    <property type="term" value="C:nuclear inner membrane"/>
    <property type="evidence" value="ECO:0007669"/>
    <property type="project" value="UniProtKB-SubCell"/>
</dbReference>
<evidence type="ECO:0008006" key="12">
    <source>
        <dbReference type="Google" id="ProtNLM"/>
    </source>
</evidence>
<dbReference type="PANTHER" id="PTHR13598:SF1">
    <property type="entry name" value="AT07567P-RELATED"/>
    <property type="match status" value="1"/>
</dbReference>
<feature type="signal peptide" evidence="9">
    <location>
        <begin position="1"/>
        <end position="21"/>
    </location>
</feature>
<evidence type="ECO:0000256" key="5">
    <source>
        <dbReference type="ARBA" id="ARBA00022989"/>
    </source>
</evidence>
<comment type="caution">
    <text evidence="10">The sequence shown here is derived from an EMBL/GenBank/DDBJ whole genome shotgun (WGS) entry which is preliminary data.</text>
</comment>
<evidence type="ECO:0000256" key="9">
    <source>
        <dbReference type="SAM" id="SignalP"/>
    </source>
</evidence>
<dbReference type="PANTHER" id="PTHR13598">
    <property type="entry name" value="AT07567P-RELATED"/>
    <property type="match status" value="1"/>
</dbReference>
<accession>A0A9Q0BMS7</accession>
<comment type="subcellular location">
    <subcellularLocation>
        <location evidence="1">Nucleus inner membrane</location>
        <topology evidence="1">Multi-pass membrane protein</topology>
        <orientation evidence="1">Nucleoplasmic side</orientation>
    </subcellularLocation>
</comment>
<reference evidence="10" key="1">
    <citation type="journal article" date="2023" name="Genome Biol. Evol.">
        <title>Long-read-based Genome Assembly of Drosophila gunungcola Reveals Fewer Chemosensory Genes in Flower-breeding Species.</title>
        <authorList>
            <person name="Negi A."/>
            <person name="Liao B.Y."/>
            <person name="Yeh S.D."/>
        </authorList>
    </citation>
    <scope>NUCLEOTIDE SEQUENCE</scope>
    <source>
        <strain evidence="10">Sukarami</strain>
    </source>
</reference>
<comment type="similarity">
    <text evidence="2">Belongs to the NEMP family.</text>
</comment>